<name>W0V541_9BURK</name>
<keyword evidence="2" id="KW-1185">Reference proteome</keyword>
<protein>
    <submittedName>
        <fullName evidence="1">Uncharacterized protein</fullName>
    </submittedName>
</protein>
<dbReference type="Proteomes" id="UP000027604">
    <property type="component" value="Chromosome I"/>
</dbReference>
<accession>W0V541</accession>
<dbReference type="HOGENOM" id="CLU_3217316_0_0_4"/>
<dbReference type="EMBL" id="HG322949">
    <property type="protein sequence ID" value="CDG82986.1"/>
    <property type="molecule type" value="Genomic_DNA"/>
</dbReference>
<evidence type="ECO:0000313" key="1">
    <source>
        <dbReference type="EMBL" id="CDG82986.1"/>
    </source>
</evidence>
<organism evidence="1 2">
    <name type="scientific">Janthinobacterium agaricidamnosum NBRC 102515 = DSM 9628</name>
    <dbReference type="NCBI Taxonomy" id="1349767"/>
    <lineage>
        <taxon>Bacteria</taxon>
        <taxon>Pseudomonadati</taxon>
        <taxon>Pseudomonadota</taxon>
        <taxon>Betaproteobacteria</taxon>
        <taxon>Burkholderiales</taxon>
        <taxon>Oxalobacteraceae</taxon>
        <taxon>Janthinobacterium</taxon>
    </lineage>
</organism>
<reference evidence="1 2" key="1">
    <citation type="journal article" date="2015" name="Genome Announc.">
        <title>Genome Sequence of Mushroom Soft-Rot Pathogen Janthinobacterium agaricidamnosum.</title>
        <authorList>
            <person name="Graupner K."/>
            <person name="Lackner G."/>
            <person name="Hertweck C."/>
        </authorList>
    </citation>
    <scope>NUCLEOTIDE SEQUENCE [LARGE SCALE GENOMIC DNA]</scope>
    <source>
        <strain evidence="2">NBRC 102515 / DSM 9628</strain>
    </source>
</reference>
<dbReference type="AlphaFoldDB" id="W0V541"/>
<dbReference type="KEGG" id="jag:GJA_2352"/>
<evidence type="ECO:0000313" key="2">
    <source>
        <dbReference type="Proteomes" id="UP000027604"/>
    </source>
</evidence>
<dbReference type="STRING" id="1349767.GJA_2352"/>
<sequence>MVLYISYKGIDLYCNNYSTSTQIIDLYHFIKKGRDVETSRPFYC</sequence>
<gene>
    <name evidence="1" type="ORF">GJA_2352</name>
</gene>
<proteinExistence type="predicted"/>